<evidence type="ECO:0000313" key="3">
    <source>
        <dbReference type="Proteomes" id="UP000499080"/>
    </source>
</evidence>
<dbReference type="InterPro" id="IPR022941">
    <property type="entry name" value="SRP54"/>
</dbReference>
<comment type="caution">
    <text evidence="2">The sequence shown here is derived from an EMBL/GenBank/DDBJ whole genome shotgun (WGS) entry which is preliminary data.</text>
</comment>
<dbReference type="InterPro" id="IPR036891">
    <property type="entry name" value="Signal_recog_part_SRP54_M_sf"/>
</dbReference>
<sequence length="135" mass="14946">MDSMNDRELDHREGAKLFSRQPGRITRVARGAGVATRDVQELLTQYTKFAQMVKKMGGIKGLFKGGDIAKNVNSVQINKLNQQMAKMMDPRVLQQMGGISGLQSMMRQLQGAASNNLGHAMVWQVPTLILVFIPC</sequence>
<dbReference type="GO" id="GO:0003924">
    <property type="term" value="F:GTPase activity"/>
    <property type="evidence" value="ECO:0007669"/>
    <property type="project" value="InterPro"/>
</dbReference>
<dbReference type="EMBL" id="BGPR01060250">
    <property type="protein sequence ID" value="GBO36138.1"/>
    <property type="molecule type" value="Genomic_DNA"/>
</dbReference>
<organism evidence="2 3">
    <name type="scientific">Araneus ventricosus</name>
    <name type="common">Orbweaver spider</name>
    <name type="synonym">Epeira ventricosa</name>
    <dbReference type="NCBI Taxonomy" id="182803"/>
    <lineage>
        <taxon>Eukaryota</taxon>
        <taxon>Metazoa</taxon>
        <taxon>Ecdysozoa</taxon>
        <taxon>Arthropoda</taxon>
        <taxon>Chelicerata</taxon>
        <taxon>Arachnida</taxon>
        <taxon>Araneae</taxon>
        <taxon>Araneomorphae</taxon>
        <taxon>Entelegynae</taxon>
        <taxon>Araneoidea</taxon>
        <taxon>Araneidae</taxon>
        <taxon>Araneus</taxon>
    </lineage>
</organism>
<reference evidence="2 3" key="1">
    <citation type="journal article" date="2019" name="Sci. Rep.">
        <title>Orb-weaving spider Araneus ventricosus genome elucidates the spidroin gene catalogue.</title>
        <authorList>
            <person name="Kono N."/>
            <person name="Nakamura H."/>
            <person name="Ohtoshi R."/>
            <person name="Moran D.A.P."/>
            <person name="Shinohara A."/>
            <person name="Yoshida Y."/>
            <person name="Fujiwara M."/>
            <person name="Mori M."/>
            <person name="Tomita M."/>
            <person name="Arakawa K."/>
        </authorList>
    </citation>
    <scope>NUCLEOTIDE SEQUENCE [LARGE SCALE GENOMIC DNA]</scope>
</reference>
<accession>A0A4Y2WHK9</accession>
<dbReference type="SUPFAM" id="SSF47446">
    <property type="entry name" value="Signal peptide-binding domain"/>
    <property type="match status" value="1"/>
</dbReference>
<feature type="domain" description="Signal recognition particle SRP54 subunit M-domain" evidence="1">
    <location>
        <begin position="1"/>
        <end position="53"/>
    </location>
</feature>
<dbReference type="GO" id="GO:0005786">
    <property type="term" value="C:signal recognition particle, endoplasmic reticulum targeting"/>
    <property type="evidence" value="ECO:0007669"/>
    <property type="project" value="TreeGrafter"/>
</dbReference>
<gene>
    <name evidence="2" type="primary">SRP54_0</name>
    <name evidence="2" type="ORF">AVEN_49663_1</name>
</gene>
<dbReference type="Gene3D" id="1.10.260.30">
    <property type="entry name" value="Signal recognition particle, SRP54 subunit, M-domain"/>
    <property type="match status" value="1"/>
</dbReference>
<dbReference type="InterPro" id="IPR004125">
    <property type="entry name" value="Signal_recog_particle_SRP54_M"/>
</dbReference>
<dbReference type="GO" id="GO:0005829">
    <property type="term" value="C:cytosol"/>
    <property type="evidence" value="ECO:0007669"/>
    <property type="project" value="TreeGrafter"/>
</dbReference>
<dbReference type="OrthoDB" id="10250817at2759"/>
<dbReference type="Pfam" id="PF02978">
    <property type="entry name" value="SRP_SPB"/>
    <property type="match status" value="1"/>
</dbReference>
<dbReference type="AlphaFoldDB" id="A0A4Y2WHK9"/>
<dbReference type="PANTHER" id="PTHR11564:SF5">
    <property type="entry name" value="SIGNAL RECOGNITION PARTICLE SUBUNIT SRP54"/>
    <property type="match status" value="1"/>
</dbReference>
<evidence type="ECO:0000259" key="1">
    <source>
        <dbReference type="Pfam" id="PF02978"/>
    </source>
</evidence>
<dbReference type="GO" id="GO:0006616">
    <property type="term" value="P:SRP-dependent cotranslational protein targeting to membrane, translocation"/>
    <property type="evidence" value="ECO:0007669"/>
    <property type="project" value="TreeGrafter"/>
</dbReference>
<evidence type="ECO:0000313" key="2">
    <source>
        <dbReference type="EMBL" id="GBO36138.1"/>
    </source>
</evidence>
<dbReference type="GO" id="GO:0008312">
    <property type="term" value="F:7S RNA binding"/>
    <property type="evidence" value="ECO:0007669"/>
    <property type="project" value="InterPro"/>
</dbReference>
<name>A0A4Y2WHK9_ARAVE</name>
<proteinExistence type="predicted"/>
<keyword evidence="3" id="KW-1185">Reference proteome</keyword>
<dbReference type="GO" id="GO:0030942">
    <property type="term" value="F:endoplasmic reticulum signal peptide binding"/>
    <property type="evidence" value="ECO:0007669"/>
    <property type="project" value="TreeGrafter"/>
</dbReference>
<dbReference type="PANTHER" id="PTHR11564">
    <property type="entry name" value="SIGNAL RECOGNITION PARTICLE 54K PROTEIN SRP54"/>
    <property type="match status" value="1"/>
</dbReference>
<protein>
    <submittedName>
        <fullName evidence="2">Signal recognition particle protein</fullName>
    </submittedName>
</protein>
<dbReference type="Proteomes" id="UP000499080">
    <property type="component" value="Unassembled WGS sequence"/>
</dbReference>
<dbReference type="GO" id="GO:0005525">
    <property type="term" value="F:GTP binding"/>
    <property type="evidence" value="ECO:0007669"/>
    <property type="project" value="InterPro"/>
</dbReference>